<evidence type="ECO:0008006" key="4">
    <source>
        <dbReference type="Google" id="ProtNLM"/>
    </source>
</evidence>
<evidence type="ECO:0000256" key="1">
    <source>
        <dbReference type="SAM" id="MobiDB-lite"/>
    </source>
</evidence>
<feature type="region of interest" description="Disordered" evidence="1">
    <location>
        <begin position="102"/>
        <end position="245"/>
    </location>
</feature>
<accession>A0A0D6ZYU2</accession>
<feature type="compositionally biased region" description="Polar residues" evidence="1">
    <location>
        <begin position="132"/>
        <end position="142"/>
    </location>
</feature>
<feature type="compositionally biased region" description="Polar residues" evidence="1">
    <location>
        <begin position="112"/>
        <end position="123"/>
    </location>
</feature>
<dbReference type="AlphaFoldDB" id="A0A0D6ZYU2"/>
<organism evidence="2 3">
    <name type="scientific">Fistulina hepatica ATCC 64428</name>
    <dbReference type="NCBI Taxonomy" id="1128425"/>
    <lineage>
        <taxon>Eukaryota</taxon>
        <taxon>Fungi</taxon>
        <taxon>Dikarya</taxon>
        <taxon>Basidiomycota</taxon>
        <taxon>Agaricomycotina</taxon>
        <taxon>Agaricomycetes</taxon>
        <taxon>Agaricomycetidae</taxon>
        <taxon>Agaricales</taxon>
        <taxon>Fistulinaceae</taxon>
        <taxon>Fistulina</taxon>
    </lineage>
</organism>
<evidence type="ECO:0000313" key="3">
    <source>
        <dbReference type="Proteomes" id="UP000054144"/>
    </source>
</evidence>
<keyword evidence="3" id="KW-1185">Reference proteome</keyword>
<protein>
    <recommendedName>
        <fullName evidence="4">Rpr2-domain-containing protein</fullName>
    </recommendedName>
</protein>
<sequence>MEEIESDATISFQETVPYALLNVSPELAALHTSRIRRSSTAARAHLTDFCSKCGAYSLSGDSRTRICRLSASSRMLQRQCLVCGQMDSTALDRGNAALFPRRRRRSLASRSQESPSHVASSLTAELRREETMLSSPESNASKPQGPHCIEASLSSNDKSIHVRDAPSNVPPPSPPVASLKPSTPLKNRATASSTTPLEPERTTKTARSKKKSALQNMLAKNRAKEQRQRDAGNGGGGLAAFLSGL</sequence>
<dbReference type="Proteomes" id="UP000054144">
    <property type="component" value="Unassembled WGS sequence"/>
</dbReference>
<reference evidence="2 3" key="1">
    <citation type="journal article" date="2015" name="Fungal Genet. Biol.">
        <title>Evolution of novel wood decay mechanisms in Agaricales revealed by the genome sequences of Fistulina hepatica and Cylindrobasidium torrendii.</title>
        <authorList>
            <person name="Floudas D."/>
            <person name="Held B.W."/>
            <person name="Riley R."/>
            <person name="Nagy L.G."/>
            <person name="Koehler G."/>
            <person name="Ransdell A.S."/>
            <person name="Younus H."/>
            <person name="Chow J."/>
            <person name="Chiniquy J."/>
            <person name="Lipzen A."/>
            <person name="Tritt A."/>
            <person name="Sun H."/>
            <person name="Haridas S."/>
            <person name="LaButti K."/>
            <person name="Ohm R.A."/>
            <person name="Kues U."/>
            <person name="Blanchette R.A."/>
            <person name="Grigoriev I.V."/>
            <person name="Minto R.E."/>
            <person name="Hibbett D.S."/>
        </authorList>
    </citation>
    <scope>NUCLEOTIDE SEQUENCE [LARGE SCALE GENOMIC DNA]</scope>
    <source>
        <strain evidence="2 3">ATCC 64428</strain>
    </source>
</reference>
<dbReference type="OrthoDB" id="2685617at2759"/>
<evidence type="ECO:0000313" key="2">
    <source>
        <dbReference type="EMBL" id="KIY42972.1"/>
    </source>
</evidence>
<name>A0A0D6ZYU2_9AGAR</name>
<proteinExistence type="predicted"/>
<dbReference type="EMBL" id="KN882148">
    <property type="protein sequence ID" value="KIY42972.1"/>
    <property type="molecule type" value="Genomic_DNA"/>
</dbReference>
<gene>
    <name evidence="2" type="ORF">FISHEDRAFT_63007</name>
</gene>